<gene>
    <name evidence="1" type="ORF">L6164_011823</name>
</gene>
<comment type="caution">
    <text evidence="1">The sequence shown here is derived from an EMBL/GenBank/DDBJ whole genome shotgun (WGS) entry which is preliminary data.</text>
</comment>
<protein>
    <submittedName>
        <fullName evidence="1">Uncharacterized protein</fullName>
    </submittedName>
</protein>
<evidence type="ECO:0000313" key="2">
    <source>
        <dbReference type="Proteomes" id="UP000828941"/>
    </source>
</evidence>
<keyword evidence="2" id="KW-1185">Reference proteome</keyword>
<accession>A0ACB9P7I0</accession>
<dbReference type="EMBL" id="CM039430">
    <property type="protein sequence ID" value="KAI4344618.1"/>
    <property type="molecule type" value="Genomic_DNA"/>
</dbReference>
<reference evidence="1 2" key="1">
    <citation type="journal article" date="2022" name="DNA Res.">
        <title>Chromosomal-level genome assembly of the orchid tree Bauhinia variegata (Leguminosae; Cercidoideae) supports the allotetraploid origin hypothesis of Bauhinia.</title>
        <authorList>
            <person name="Zhong Y."/>
            <person name="Chen Y."/>
            <person name="Zheng D."/>
            <person name="Pang J."/>
            <person name="Liu Y."/>
            <person name="Luo S."/>
            <person name="Meng S."/>
            <person name="Qian L."/>
            <person name="Wei D."/>
            <person name="Dai S."/>
            <person name="Zhou R."/>
        </authorList>
    </citation>
    <scope>NUCLEOTIDE SEQUENCE [LARGE SCALE GENOMIC DNA]</scope>
    <source>
        <strain evidence="1">BV-YZ2020</strain>
    </source>
</reference>
<proteinExistence type="predicted"/>
<name>A0ACB9P7I0_BAUVA</name>
<dbReference type="Proteomes" id="UP000828941">
    <property type="component" value="Chromosome 5"/>
</dbReference>
<sequence>MAAGKTSMMPIISKLYCSSSQTVLLVRRRPHVVNGGGFVVSDCCTQKVVFRVDGCGVLGTSGQLILKDGDGDALLLLRRKEGLVEALSIYRKWKGYTLDYERSQKVVFNLKDPVSCLLRNNAIRICTEPRVVSNKGWDFEIRGYFPDKNCSVVDSWGNIVVQVGVKKEVEQVMESKDFYHVVVKPGIDQAFVFGVIAILDNIYGESTYC</sequence>
<organism evidence="1 2">
    <name type="scientific">Bauhinia variegata</name>
    <name type="common">Purple orchid tree</name>
    <name type="synonym">Phanera variegata</name>
    <dbReference type="NCBI Taxonomy" id="167791"/>
    <lineage>
        <taxon>Eukaryota</taxon>
        <taxon>Viridiplantae</taxon>
        <taxon>Streptophyta</taxon>
        <taxon>Embryophyta</taxon>
        <taxon>Tracheophyta</taxon>
        <taxon>Spermatophyta</taxon>
        <taxon>Magnoliopsida</taxon>
        <taxon>eudicotyledons</taxon>
        <taxon>Gunneridae</taxon>
        <taxon>Pentapetalae</taxon>
        <taxon>rosids</taxon>
        <taxon>fabids</taxon>
        <taxon>Fabales</taxon>
        <taxon>Fabaceae</taxon>
        <taxon>Cercidoideae</taxon>
        <taxon>Cercideae</taxon>
        <taxon>Bauhiniinae</taxon>
        <taxon>Bauhinia</taxon>
    </lineage>
</organism>
<evidence type="ECO:0000313" key="1">
    <source>
        <dbReference type="EMBL" id="KAI4344618.1"/>
    </source>
</evidence>